<dbReference type="AlphaFoldDB" id="A0A1E5HCE9"/>
<dbReference type="InterPro" id="IPR036388">
    <property type="entry name" value="WH-like_DNA-bd_sf"/>
</dbReference>
<dbReference type="SMART" id="SM00862">
    <property type="entry name" value="Trans_reg_C"/>
    <property type="match status" value="1"/>
</dbReference>
<proteinExistence type="predicted"/>
<evidence type="ECO:0000259" key="5">
    <source>
        <dbReference type="PROSITE" id="PS51755"/>
    </source>
</evidence>
<evidence type="ECO:0000256" key="1">
    <source>
        <dbReference type="ARBA" id="ARBA00023015"/>
    </source>
</evidence>
<evidence type="ECO:0000313" key="7">
    <source>
        <dbReference type="Proteomes" id="UP000094469"/>
    </source>
</evidence>
<dbReference type="Pfam" id="PF00486">
    <property type="entry name" value="Trans_reg_C"/>
    <property type="match status" value="1"/>
</dbReference>
<evidence type="ECO:0000256" key="3">
    <source>
        <dbReference type="ARBA" id="ARBA00023163"/>
    </source>
</evidence>
<feature type="domain" description="OmpR/PhoB-type" evidence="5">
    <location>
        <begin position="140"/>
        <end position="240"/>
    </location>
</feature>
<dbReference type="GO" id="GO:0000160">
    <property type="term" value="P:phosphorelay signal transduction system"/>
    <property type="evidence" value="ECO:0007669"/>
    <property type="project" value="InterPro"/>
</dbReference>
<feature type="DNA-binding region" description="OmpR/PhoB-type" evidence="4">
    <location>
        <begin position="140"/>
        <end position="240"/>
    </location>
</feature>
<keyword evidence="2 4" id="KW-0238">DNA-binding</keyword>
<protein>
    <submittedName>
        <fullName evidence="6">PhoP family transcriptional regulator</fullName>
    </submittedName>
</protein>
<dbReference type="GO" id="GO:0003677">
    <property type="term" value="F:DNA binding"/>
    <property type="evidence" value="ECO:0007669"/>
    <property type="project" value="UniProtKB-UniRule"/>
</dbReference>
<keyword evidence="3" id="KW-0804">Transcription</keyword>
<keyword evidence="1" id="KW-0805">Transcription regulation</keyword>
<dbReference type="OrthoDB" id="2192969at2"/>
<dbReference type="GO" id="GO:0006355">
    <property type="term" value="P:regulation of DNA-templated transcription"/>
    <property type="evidence" value="ECO:0007669"/>
    <property type="project" value="InterPro"/>
</dbReference>
<reference evidence="7" key="1">
    <citation type="submission" date="2016-09" db="EMBL/GenBank/DDBJ databases">
        <authorList>
            <person name="Gulvik C.A."/>
        </authorList>
    </citation>
    <scope>NUCLEOTIDE SEQUENCE [LARGE SCALE GENOMIC DNA]</scope>
    <source>
        <strain evidence="7">LMG 26676</strain>
    </source>
</reference>
<dbReference type="SUPFAM" id="SSF46894">
    <property type="entry name" value="C-terminal effector domain of the bipartite response regulators"/>
    <property type="match status" value="1"/>
</dbReference>
<dbReference type="InterPro" id="IPR016032">
    <property type="entry name" value="Sig_transdc_resp-reg_C-effctor"/>
</dbReference>
<keyword evidence="7" id="KW-1185">Reference proteome</keyword>
<dbReference type="STRING" id="1131292.BCR24_01915"/>
<dbReference type="CDD" id="cd00383">
    <property type="entry name" value="trans_reg_C"/>
    <property type="match status" value="1"/>
</dbReference>
<dbReference type="Proteomes" id="UP000094469">
    <property type="component" value="Unassembled WGS sequence"/>
</dbReference>
<dbReference type="PROSITE" id="PS51755">
    <property type="entry name" value="OMPR_PHOB"/>
    <property type="match status" value="1"/>
</dbReference>
<dbReference type="EMBL" id="MIKC01000012">
    <property type="protein sequence ID" value="OEG22619.1"/>
    <property type="molecule type" value="Genomic_DNA"/>
</dbReference>
<comment type="caution">
    <text evidence="6">The sequence shown here is derived from an EMBL/GenBank/DDBJ whole genome shotgun (WGS) entry which is preliminary data.</text>
</comment>
<accession>A0A1E5HCE9</accession>
<sequence length="240" mass="28459">MYKIGYISLNNELGEQYKKELKSLQCHIEMIDKERTTQLFANNNNLLQQLDTLIIEDYNLNNLNWVCELIMSIRKQTTLPLWIIASSEKANRTKRIVYLQLGADGIIDHGQDMDESLLMMRNLLKRFKQRENKQDIVEPSLINGVADFKLVPQNLSVCVENGKEVNLTKLEFLTIEYLHKHARKTKTYEEIYQNVWNDTYQNRKYRVSNLVFHLRQKLELDIDKPKYIKTIRSKGYMLNI</sequence>
<organism evidence="6 7">
    <name type="scientific">Enterococcus ureilyticus</name>
    <dbReference type="NCBI Taxonomy" id="1131292"/>
    <lineage>
        <taxon>Bacteria</taxon>
        <taxon>Bacillati</taxon>
        <taxon>Bacillota</taxon>
        <taxon>Bacilli</taxon>
        <taxon>Lactobacillales</taxon>
        <taxon>Enterococcaceae</taxon>
        <taxon>Enterococcus</taxon>
    </lineage>
</organism>
<dbReference type="RefSeq" id="WP_069639787.1">
    <property type="nucleotide sequence ID" value="NZ_JAFBEZ010000002.1"/>
</dbReference>
<dbReference type="InterPro" id="IPR001867">
    <property type="entry name" value="OmpR/PhoB-type_DNA-bd"/>
</dbReference>
<evidence type="ECO:0000313" key="6">
    <source>
        <dbReference type="EMBL" id="OEG22619.1"/>
    </source>
</evidence>
<gene>
    <name evidence="6" type="ORF">BCR24_01915</name>
</gene>
<evidence type="ECO:0000256" key="2">
    <source>
        <dbReference type="ARBA" id="ARBA00023125"/>
    </source>
</evidence>
<evidence type="ECO:0000256" key="4">
    <source>
        <dbReference type="PROSITE-ProRule" id="PRU01091"/>
    </source>
</evidence>
<dbReference type="Gene3D" id="1.10.10.10">
    <property type="entry name" value="Winged helix-like DNA-binding domain superfamily/Winged helix DNA-binding domain"/>
    <property type="match status" value="1"/>
</dbReference>
<name>A0A1E5HCE9_9ENTE</name>